<reference evidence="1" key="1">
    <citation type="submission" date="2023-08" db="EMBL/GenBank/DDBJ databases">
        <authorList>
            <person name="Chen Y."/>
            <person name="Shah S."/>
            <person name="Dougan E. K."/>
            <person name="Thang M."/>
            <person name="Chan C."/>
        </authorList>
    </citation>
    <scope>NUCLEOTIDE SEQUENCE</scope>
</reference>
<evidence type="ECO:0000313" key="2">
    <source>
        <dbReference type="Proteomes" id="UP001178507"/>
    </source>
</evidence>
<dbReference type="Proteomes" id="UP001178507">
    <property type="component" value="Unassembled WGS sequence"/>
</dbReference>
<feature type="non-terminal residue" evidence="1">
    <location>
        <position position="1"/>
    </location>
</feature>
<name>A0AA36MQK4_9DINO</name>
<protein>
    <submittedName>
        <fullName evidence="1">Uncharacterized protein</fullName>
    </submittedName>
</protein>
<evidence type="ECO:0000313" key="1">
    <source>
        <dbReference type="EMBL" id="CAJ1376560.1"/>
    </source>
</evidence>
<organism evidence="1 2">
    <name type="scientific">Effrenium voratum</name>
    <dbReference type="NCBI Taxonomy" id="2562239"/>
    <lineage>
        <taxon>Eukaryota</taxon>
        <taxon>Sar</taxon>
        <taxon>Alveolata</taxon>
        <taxon>Dinophyceae</taxon>
        <taxon>Suessiales</taxon>
        <taxon>Symbiodiniaceae</taxon>
        <taxon>Effrenium</taxon>
    </lineage>
</organism>
<gene>
    <name evidence="1" type="ORF">EVOR1521_LOCUS5599</name>
</gene>
<keyword evidence="2" id="KW-1185">Reference proteome</keyword>
<dbReference type="EMBL" id="CAUJNA010000404">
    <property type="protein sequence ID" value="CAJ1376560.1"/>
    <property type="molecule type" value="Genomic_DNA"/>
</dbReference>
<sequence length="213" mass="24350">MVQVLSGPACAGEQLLSFEHYRGSARREAFYSRMLWAIDLIRGFHQRILSMAGEVTGAASSVFYLPSFFGLLIALQDEESLRCLIQASATITQSSLYWRNLGYDHFYVHGMEYPVVTDFDFAWGKPQARDEAKLWIVQAFYASTRNMAILTTGELSHGLVSTLAANLYTMRRVVNIPFMLRDGVEELEERRRFRLSFAGSVQAHNFERVLFLR</sequence>
<accession>A0AA36MQK4</accession>
<dbReference type="AlphaFoldDB" id="A0AA36MQK4"/>
<proteinExistence type="predicted"/>
<comment type="caution">
    <text evidence="1">The sequence shown here is derived from an EMBL/GenBank/DDBJ whole genome shotgun (WGS) entry which is preliminary data.</text>
</comment>